<feature type="compositionally biased region" description="Low complexity" evidence="1">
    <location>
        <begin position="131"/>
        <end position="152"/>
    </location>
</feature>
<protein>
    <submittedName>
        <fullName evidence="2">Uncharacterized protein</fullName>
    </submittedName>
</protein>
<proteinExistence type="predicted"/>
<feature type="compositionally biased region" description="Polar residues" evidence="1">
    <location>
        <begin position="153"/>
        <end position="167"/>
    </location>
</feature>
<feature type="region of interest" description="Disordered" evidence="1">
    <location>
        <begin position="119"/>
        <end position="167"/>
    </location>
</feature>
<feature type="region of interest" description="Disordered" evidence="1">
    <location>
        <begin position="1"/>
        <end position="47"/>
    </location>
</feature>
<organism evidence="2 3">
    <name type="scientific">Rubroshorea leprosula</name>
    <dbReference type="NCBI Taxonomy" id="152421"/>
    <lineage>
        <taxon>Eukaryota</taxon>
        <taxon>Viridiplantae</taxon>
        <taxon>Streptophyta</taxon>
        <taxon>Embryophyta</taxon>
        <taxon>Tracheophyta</taxon>
        <taxon>Spermatophyta</taxon>
        <taxon>Magnoliopsida</taxon>
        <taxon>eudicotyledons</taxon>
        <taxon>Gunneridae</taxon>
        <taxon>Pentapetalae</taxon>
        <taxon>rosids</taxon>
        <taxon>malvids</taxon>
        <taxon>Malvales</taxon>
        <taxon>Dipterocarpaceae</taxon>
        <taxon>Rubroshorea</taxon>
    </lineage>
</organism>
<sequence length="341" mass="37542">MLKIQNQFQAKMPEISDDSSPSGNDGSRSETSTAQTRRDQQSSINGGGWRFAATRAIRQRLKPSNLVIVRDAQIPLSSAHEELQPHLSAKRRVIALNEKMSSSLMASAALSSSRAAQLGSNTTAKHGSNKAAQLAAPKQSSSAAAKLSSTPAQQKQGNPARQQRSSLSARWHALSKFVMKLVEEDASNQHNMMMLNHYREHTYCSEKPVVSSHGQLRAEAFNRPRSITEPFGGLKNLPMKLSMRSELQEHELRATEFKSTSCRAHKHDAELGQDLLSWVEHELQSSNTSCRGRVRSAGVEHEAQNSSTSCRGQTLNCQGQPRAAKAEHEVQNLNTRCRGRA</sequence>
<dbReference type="Proteomes" id="UP001054252">
    <property type="component" value="Unassembled WGS sequence"/>
</dbReference>
<evidence type="ECO:0000313" key="3">
    <source>
        <dbReference type="Proteomes" id="UP001054252"/>
    </source>
</evidence>
<keyword evidence="3" id="KW-1185">Reference proteome</keyword>
<dbReference type="AlphaFoldDB" id="A0AAV5M248"/>
<accession>A0AAV5M248</accession>
<comment type="caution">
    <text evidence="2">The sequence shown here is derived from an EMBL/GenBank/DDBJ whole genome shotgun (WGS) entry which is preliminary data.</text>
</comment>
<gene>
    <name evidence="2" type="ORF">SLEP1_g51118</name>
</gene>
<reference evidence="2 3" key="1">
    <citation type="journal article" date="2021" name="Commun. Biol.">
        <title>The genome of Shorea leprosula (Dipterocarpaceae) highlights the ecological relevance of drought in aseasonal tropical rainforests.</title>
        <authorList>
            <person name="Ng K.K.S."/>
            <person name="Kobayashi M.J."/>
            <person name="Fawcett J.A."/>
            <person name="Hatakeyama M."/>
            <person name="Paape T."/>
            <person name="Ng C.H."/>
            <person name="Ang C.C."/>
            <person name="Tnah L.H."/>
            <person name="Lee C.T."/>
            <person name="Nishiyama T."/>
            <person name="Sese J."/>
            <person name="O'Brien M.J."/>
            <person name="Copetti D."/>
            <person name="Mohd Noor M.I."/>
            <person name="Ong R.C."/>
            <person name="Putra M."/>
            <person name="Sireger I.Z."/>
            <person name="Indrioko S."/>
            <person name="Kosugi Y."/>
            <person name="Izuno A."/>
            <person name="Isagi Y."/>
            <person name="Lee S.L."/>
            <person name="Shimizu K.K."/>
        </authorList>
    </citation>
    <scope>NUCLEOTIDE SEQUENCE [LARGE SCALE GENOMIC DNA]</scope>
    <source>
        <strain evidence="2">214</strain>
    </source>
</reference>
<evidence type="ECO:0000313" key="2">
    <source>
        <dbReference type="EMBL" id="GKV43868.1"/>
    </source>
</evidence>
<dbReference type="EMBL" id="BPVZ01000173">
    <property type="protein sequence ID" value="GKV43868.1"/>
    <property type="molecule type" value="Genomic_DNA"/>
</dbReference>
<name>A0AAV5M248_9ROSI</name>
<evidence type="ECO:0000256" key="1">
    <source>
        <dbReference type="SAM" id="MobiDB-lite"/>
    </source>
</evidence>